<dbReference type="VEuPathDB" id="PlasmoDB:PfTG01_130070500"/>
<dbReference type="AlphaFoldDB" id="Q8IFQ9"/>
<dbReference type="VEuPathDB" id="PlasmoDB:PfSD01_130071500"/>
<dbReference type="InterPro" id="IPR001015">
    <property type="entry name" value="Ferrochelatase"/>
</dbReference>
<dbReference type="VEuPathDB" id="PlasmoDB:PfML01_130069000"/>
<evidence type="ECO:0000313" key="1">
    <source>
        <dbReference type="EMBL" id="CAC82989.1"/>
    </source>
</evidence>
<dbReference type="SUPFAM" id="SSF53800">
    <property type="entry name" value="Chelatase"/>
    <property type="match status" value="1"/>
</dbReference>
<dbReference type="VEuPathDB" id="PlasmoDB:PfKH01_130068800"/>
<dbReference type="VEuPathDB" id="PlasmoDB:PfGB4_130070700"/>
<sequence>MDVQDFLNCNKLKISKEKISNLNKSKIGILITNLGSPEKLTYWSLYKYLSEFLTDPRVVKLNRFLWLPILYTFVLPFRSEPKYSYSQN</sequence>
<name>Q8IFQ9_PLAFA</name>
<dbReference type="VEuPathDB" id="PlasmoDB:Pf7G8_130069300"/>
<dbReference type="EMBL" id="AJ300471">
    <property type="protein sequence ID" value="CAC82989.1"/>
    <property type="molecule type" value="mRNA"/>
</dbReference>
<dbReference type="VEuPathDB" id="PlasmoDB:PfGA01_130070900"/>
<accession>Q8IFQ9</accession>
<dbReference type="GO" id="GO:0006783">
    <property type="term" value="P:heme biosynthetic process"/>
    <property type="evidence" value="ECO:0007669"/>
    <property type="project" value="InterPro"/>
</dbReference>
<organism evidence="1">
    <name type="scientific">Plasmodium falciparum</name>
    <name type="common">malaria parasite P. falciparum</name>
    <dbReference type="NCBI Taxonomy" id="5833"/>
    <lineage>
        <taxon>Eukaryota</taxon>
        <taxon>Sar</taxon>
        <taxon>Alveolata</taxon>
        <taxon>Apicomplexa</taxon>
        <taxon>Aconoidasida</taxon>
        <taxon>Haemosporida</taxon>
        <taxon>Plasmodiidae</taxon>
        <taxon>Plasmodium</taxon>
        <taxon>Plasmodium (Laverania)</taxon>
    </lineage>
</organism>
<dbReference type="VEuPathDB" id="PlasmoDB:PfNF54_130069400"/>
<dbReference type="VEuPathDB" id="PlasmoDB:PfHB3_130071200"/>
<reference evidence="1" key="1">
    <citation type="journal article" date="2003" name="Curr. Genet.">
        <title>Proteobacteria-like ferrochelatase in the malaria parasite.</title>
        <authorList>
            <person name="Sato S."/>
            <person name="Wilson R.J."/>
        </authorList>
    </citation>
    <scope>NUCLEOTIDE SEQUENCE</scope>
</reference>
<dbReference type="VEuPathDB" id="PlasmoDB:PfDd2_130070600"/>
<proteinExistence type="evidence at transcript level"/>
<dbReference type="VEuPathDB" id="PlasmoDB:Pf7G8-2_000467200"/>
<dbReference type="Pfam" id="PF00762">
    <property type="entry name" value="Ferrochelatase"/>
    <property type="match status" value="1"/>
</dbReference>
<dbReference type="VEuPathDB" id="PlasmoDB:PfNF135_130069000"/>
<gene>
    <name evidence="1" type="primary">hem8</name>
</gene>
<dbReference type="VEuPathDB" id="PlasmoDB:PfKE01_130070400"/>
<dbReference type="VEuPathDB" id="PlasmoDB:PfKH02_130067700"/>
<dbReference type="VEuPathDB" id="PlasmoDB:PfGN01_130071500"/>
<dbReference type="VEuPathDB" id="PlasmoDB:PF3D7_1364900"/>
<dbReference type="Gene3D" id="3.40.50.1400">
    <property type="match status" value="1"/>
</dbReference>
<dbReference type="VEuPathDB" id="PlasmoDB:PfIT_130070100"/>
<dbReference type="VEuPathDB" id="PlasmoDB:PfSN01_130067800"/>
<dbReference type="VEuPathDB" id="PlasmoDB:PfNF166_130069700"/>
<protein>
    <submittedName>
        <fullName evidence="1">Ferrochelatase (Segment1)</fullName>
    </submittedName>
</protein>
<dbReference type="GO" id="GO:0004325">
    <property type="term" value="F:ferrochelatase activity"/>
    <property type="evidence" value="ECO:0007669"/>
    <property type="project" value="InterPro"/>
</dbReference>
<dbReference type="VEuPathDB" id="PlasmoDB:PfCD01_130070400"/>